<feature type="compositionally biased region" description="Low complexity" evidence="6">
    <location>
        <begin position="447"/>
        <end position="462"/>
    </location>
</feature>
<dbReference type="InterPro" id="IPR003959">
    <property type="entry name" value="ATPase_AAA_core"/>
</dbReference>
<keyword evidence="3" id="KW-1000">Mitochondrion outer membrane</keyword>
<keyword evidence="4" id="KW-0067">ATP-binding</keyword>
<feature type="region of interest" description="Disordered" evidence="6">
    <location>
        <begin position="668"/>
        <end position="687"/>
    </location>
</feature>
<dbReference type="SUPFAM" id="SSF52540">
    <property type="entry name" value="P-loop containing nucleoside triphosphate hydrolases"/>
    <property type="match status" value="1"/>
</dbReference>
<keyword evidence="9" id="KW-1185">Reference proteome</keyword>
<keyword evidence="2" id="KW-0547">Nucleotide-binding</keyword>
<evidence type="ECO:0000256" key="2">
    <source>
        <dbReference type="ARBA" id="ARBA00022741"/>
    </source>
</evidence>
<dbReference type="PANTHER" id="PTHR45644:SF56">
    <property type="entry name" value="AAA ATPASE, PUTATIVE (AFU_ORTHOLOGUE AFUA_2G12920)-RELATED"/>
    <property type="match status" value="1"/>
</dbReference>
<evidence type="ECO:0000256" key="4">
    <source>
        <dbReference type="ARBA" id="ARBA00022840"/>
    </source>
</evidence>
<dbReference type="FunFam" id="3.40.50.300:FF:000416">
    <property type="entry name" value="p-loop nucleoside triphosphate hydrolase superfamily protein"/>
    <property type="match status" value="1"/>
</dbReference>
<dbReference type="Proteomes" id="UP001489004">
    <property type="component" value="Unassembled WGS sequence"/>
</dbReference>
<dbReference type="InterPro" id="IPR041569">
    <property type="entry name" value="AAA_lid_3"/>
</dbReference>
<dbReference type="InterPro" id="IPR008984">
    <property type="entry name" value="SMAD_FHA_dom_sf"/>
</dbReference>
<dbReference type="InterPro" id="IPR051701">
    <property type="entry name" value="Mito_OM_Translocase_MSP1"/>
</dbReference>
<evidence type="ECO:0000313" key="9">
    <source>
        <dbReference type="Proteomes" id="UP001489004"/>
    </source>
</evidence>
<dbReference type="GO" id="GO:0005741">
    <property type="term" value="C:mitochondrial outer membrane"/>
    <property type="evidence" value="ECO:0007669"/>
    <property type="project" value="UniProtKB-SubCell"/>
</dbReference>
<keyword evidence="5" id="KW-0496">Mitochondrion</keyword>
<evidence type="ECO:0000256" key="5">
    <source>
        <dbReference type="ARBA" id="ARBA00023128"/>
    </source>
</evidence>
<evidence type="ECO:0000313" key="8">
    <source>
        <dbReference type="EMBL" id="KAK9818037.1"/>
    </source>
</evidence>
<feature type="region of interest" description="Disordered" evidence="6">
    <location>
        <begin position="447"/>
        <end position="479"/>
    </location>
</feature>
<evidence type="ECO:0000256" key="3">
    <source>
        <dbReference type="ARBA" id="ARBA00022787"/>
    </source>
</evidence>
<feature type="region of interest" description="Disordered" evidence="6">
    <location>
        <begin position="597"/>
        <end position="632"/>
    </location>
</feature>
<dbReference type="GO" id="GO:0005524">
    <property type="term" value="F:ATP binding"/>
    <property type="evidence" value="ECO:0007669"/>
    <property type="project" value="UniProtKB-KW"/>
</dbReference>
<feature type="domain" description="AAA+ ATPase" evidence="7">
    <location>
        <begin position="1163"/>
        <end position="1300"/>
    </location>
</feature>
<feature type="region of interest" description="Disordered" evidence="6">
    <location>
        <begin position="237"/>
        <end position="276"/>
    </location>
</feature>
<sequence>MATIIGEGLRGDSVAQTGVEGTREGPAIKEAVDETKERKAPETSVHWGTFISLFPQFPHLPLKAPLVTFGRSTSCMVQFQDPRMPSELCRVQPLLNTQMLTLQCLTGSGVLSVNGRTLKKADKVTMKGGDEITVLGSTMYGFLFRPGHATPQRAPASKPAAASPDPARSGAAAATSARSRPYRAADARLQEAGPSAEAAVASTAAALVVPVLEEPPPLDLGEAFGSHVADAEELSVQAGQAGAAASAPDGAESQPKQPARVARPEAAAEATTSMEIDSLNEVQRLTSHADPGGDHAPDGTAKLLQEGSIDALLDAIGNPAELARALRTASKSGASAEPKAVVAQSTPSGPRGAAAGRTPGAGVPVEPVLISPAGYQSSRDAERMLRTLHGQLSTSRRHSLASASRLGAAAGASAAAAGQGWPASVRALGLPVSDLMATARAANRDAAASGAKAGPDGAGPSAHAGDNAPSPSQATKAALAGHTQAFKKALVSWKDIPTGWEHFPYYLGTGTRTRLTSTAFLHLKRPEYVRHVADISSMSNRVVLSGPPGSEICQEAVVRALTHEMQAQLLVVECLSLVADAEDPDDIPPLAEMVDIRRAGADGTTSTDDMDDEDLETWPGAEERGDKQETAQHVPWRSAGALGALSSIRRRSQSYAARFGAGAAAREARRAGRGSAPAGPPPVLHEGDRVKFVGHSASGLGRHVGDWSAHWGPQFVAVQPHVQSFFYPSPGGLSPPAPPAARHDAAARAAAAAAAIAGQAAAVASPLRGPWQGCKGRVVITFDDNPEKVGVRFDTPVPGGTNLGHQCEDHHGFFCRSADLIPEGQTERPPDSDVVNAMFAAVAEAAETGPVIVLLKDLEKDLEKILEGRAQLFGQLARQLDTLAAAASPVMFVASSVTEARKERGGHSLFAGALGGAPGMTLDLSFIEGLGARALGGEDRTSRPQSSKGSKLLAKLLPNRIVLSAPHAEPELGRWRKQLEEDTALLRQHANQAQIKAALTKCDLQCSELETLMVRDPALTADDAEKIVCWALAEQLQSLPEPSTAAAARAAAAPDAAAAATPDPPAAKQPSKLQISARCLTAAIETLKATQAEAQPSKLPFKDVQTENDFEKRLLAEVIPPDEVGVGFDDIGALEHVKTTLREVVMLPLQRPELFARGTLTKPTKGVLLFGPPGTGKTMLAKAVASESGANFLNISMSALASKWFGEGEKYVRALFSLASKLAPSVVFIDEVDSMLARRDKSGEHEAMRKIKNEFMANWDGLRTNQHERVLVLAATNRPMDLDEAVIRRMPRRLMVDLPDAANRVKILKVILKDEVLDPKFSFEELAALTDGYTGSDLRNLCVAAAYRPIRDFLAAEKDGNAPADDMREAMKQVGASVSSDAGSTMAELRQWNETYGEGGSRKTTSLTYFM</sequence>
<comment type="caution">
    <text evidence="8">The sequence shown here is derived from an EMBL/GenBank/DDBJ whole genome shotgun (WGS) entry which is preliminary data.</text>
</comment>
<evidence type="ECO:0000256" key="6">
    <source>
        <dbReference type="SAM" id="MobiDB-lite"/>
    </source>
</evidence>
<dbReference type="Gene3D" id="3.40.50.300">
    <property type="entry name" value="P-loop containing nucleotide triphosphate hydrolases"/>
    <property type="match status" value="1"/>
</dbReference>
<dbReference type="Pfam" id="PF17862">
    <property type="entry name" value="AAA_lid_3"/>
    <property type="match status" value="1"/>
</dbReference>
<organism evidence="8 9">
    <name type="scientific">[Myrmecia] bisecta</name>
    <dbReference type="NCBI Taxonomy" id="41462"/>
    <lineage>
        <taxon>Eukaryota</taxon>
        <taxon>Viridiplantae</taxon>
        <taxon>Chlorophyta</taxon>
        <taxon>core chlorophytes</taxon>
        <taxon>Trebouxiophyceae</taxon>
        <taxon>Trebouxiales</taxon>
        <taxon>Trebouxiaceae</taxon>
        <taxon>Myrmecia</taxon>
    </lineage>
</organism>
<dbReference type="InterPro" id="IPR027417">
    <property type="entry name" value="P-loop_NTPase"/>
</dbReference>
<feature type="compositionally biased region" description="Basic and acidic residues" evidence="6">
    <location>
        <begin position="621"/>
        <end position="630"/>
    </location>
</feature>
<dbReference type="SMART" id="SM00382">
    <property type="entry name" value="AAA"/>
    <property type="match status" value="1"/>
</dbReference>
<dbReference type="GO" id="GO:0016887">
    <property type="term" value="F:ATP hydrolysis activity"/>
    <property type="evidence" value="ECO:0007669"/>
    <property type="project" value="InterPro"/>
</dbReference>
<feature type="compositionally biased region" description="Low complexity" evidence="6">
    <location>
        <begin position="345"/>
        <end position="365"/>
    </location>
</feature>
<evidence type="ECO:0000256" key="1">
    <source>
        <dbReference type="ARBA" id="ARBA00004572"/>
    </source>
</evidence>
<comment type="subcellular location">
    <subcellularLocation>
        <location evidence="1">Mitochondrion outer membrane</location>
        <topology evidence="1">Single-pass membrane protein</topology>
    </subcellularLocation>
</comment>
<dbReference type="InterPro" id="IPR003593">
    <property type="entry name" value="AAA+_ATPase"/>
</dbReference>
<name>A0AAW1QBI8_9CHLO</name>
<gene>
    <name evidence="8" type="ORF">WJX72_006047</name>
</gene>
<dbReference type="SUPFAM" id="SSF49879">
    <property type="entry name" value="SMAD/FHA domain"/>
    <property type="match status" value="1"/>
</dbReference>
<reference evidence="8 9" key="1">
    <citation type="journal article" date="2024" name="Nat. Commun.">
        <title>Phylogenomics reveals the evolutionary origins of lichenization in chlorophyte algae.</title>
        <authorList>
            <person name="Puginier C."/>
            <person name="Libourel C."/>
            <person name="Otte J."/>
            <person name="Skaloud P."/>
            <person name="Haon M."/>
            <person name="Grisel S."/>
            <person name="Petersen M."/>
            <person name="Berrin J.G."/>
            <person name="Delaux P.M."/>
            <person name="Dal Grande F."/>
            <person name="Keller J."/>
        </authorList>
    </citation>
    <scope>NUCLEOTIDE SEQUENCE [LARGE SCALE GENOMIC DNA]</scope>
    <source>
        <strain evidence="8 9">SAG 2043</strain>
    </source>
</reference>
<keyword evidence="3" id="KW-0472">Membrane</keyword>
<dbReference type="EMBL" id="JALJOR010000004">
    <property type="protein sequence ID" value="KAK9818037.1"/>
    <property type="molecule type" value="Genomic_DNA"/>
</dbReference>
<dbReference type="PROSITE" id="PS00674">
    <property type="entry name" value="AAA"/>
    <property type="match status" value="1"/>
</dbReference>
<dbReference type="Gene3D" id="2.60.200.20">
    <property type="match status" value="1"/>
</dbReference>
<feature type="compositionally biased region" description="Low complexity" evidence="6">
    <location>
        <begin position="153"/>
        <end position="182"/>
    </location>
</feature>
<protein>
    <recommendedName>
        <fullName evidence="7">AAA+ ATPase domain-containing protein</fullName>
    </recommendedName>
</protein>
<dbReference type="InterPro" id="IPR003960">
    <property type="entry name" value="ATPase_AAA_CS"/>
</dbReference>
<dbReference type="PANTHER" id="PTHR45644">
    <property type="entry name" value="AAA ATPASE, PUTATIVE (AFU_ORTHOLOGUE AFUA_2G12920)-RELATED-RELATED"/>
    <property type="match status" value="1"/>
</dbReference>
<feature type="region of interest" description="Disordered" evidence="6">
    <location>
        <begin position="150"/>
        <end position="190"/>
    </location>
</feature>
<feature type="compositionally biased region" description="Low complexity" evidence="6">
    <location>
        <begin position="237"/>
        <end position="272"/>
    </location>
</feature>
<evidence type="ECO:0000259" key="7">
    <source>
        <dbReference type="SMART" id="SM00382"/>
    </source>
</evidence>
<dbReference type="Pfam" id="PF00004">
    <property type="entry name" value="AAA"/>
    <property type="match status" value="1"/>
</dbReference>
<accession>A0AAW1QBI8</accession>
<feature type="region of interest" description="Disordered" evidence="6">
    <location>
        <begin position="329"/>
        <end position="367"/>
    </location>
</feature>
<dbReference type="Gene3D" id="1.10.8.60">
    <property type="match status" value="1"/>
</dbReference>
<proteinExistence type="predicted"/>